<dbReference type="Pfam" id="PF14029">
    <property type="entry name" value="DUF4244"/>
    <property type="match status" value="1"/>
</dbReference>
<evidence type="ECO:0000313" key="3">
    <source>
        <dbReference type="Proteomes" id="UP001356095"/>
    </source>
</evidence>
<dbReference type="Proteomes" id="UP001356095">
    <property type="component" value="Unassembled WGS sequence"/>
</dbReference>
<evidence type="ECO:0000256" key="1">
    <source>
        <dbReference type="SAM" id="Phobius"/>
    </source>
</evidence>
<gene>
    <name evidence="2" type="ORF">Q8791_21345</name>
</gene>
<dbReference type="InterPro" id="IPR025338">
    <property type="entry name" value="DUF4244"/>
</dbReference>
<keyword evidence="1" id="KW-1133">Transmembrane helix</keyword>
<accession>A0ABU7KC05</accession>
<keyword evidence="1" id="KW-0472">Membrane</keyword>
<reference evidence="2 3" key="1">
    <citation type="submission" date="2023-08" db="EMBL/GenBank/DDBJ databases">
        <authorList>
            <person name="Girao M."/>
            <person name="Carvalho M.F."/>
        </authorList>
    </citation>
    <scope>NUCLEOTIDE SEQUENCE [LARGE SCALE GENOMIC DNA]</scope>
    <source>
        <strain evidence="2 3">CT-R113</strain>
    </source>
</reference>
<protein>
    <submittedName>
        <fullName evidence="2">DUF4244 domain-containing protein</fullName>
    </submittedName>
</protein>
<keyword evidence="1" id="KW-0812">Transmembrane</keyword>
<dbReference type="EMBL" id="JAUZMY010000022">
    <property type="protein sequence ID" value="MEE2039768.1"/>
    <property type="molecule type" value="Genomic_DNA"/>
</dbReference>
<feature type="transmembrane region" description="Helical" evidence="1">
    <location>
        <begin position="24"/>
        <end position="44"/>
    </location>
</feature>
<organism evidence="2 3">
    <name type="scientific">Nocardiopsis codii</name>
    <dbReference type="NCBI Taxonomy" id="3065942"/>
    <lineage>
        <taxon>Bacteria</taxon>
        <taxon>Bacillati</taxon>
        <taxon>Actinomycetota</taxon>
        <taxon>Actinomycetes</taxon>
        <taxon>Streptosporangiales</taxon>
        <taxon>Nocardiopsidaceae</taxon>
        <taxon>Nocardiopsis</taxon>
    </lineage>
</organism>
<sequence>MFARVGTPPGSTARPGDDDGMATAEYALCAVIGAAFAGVLYVIITSGEVRNALTSLVVDALSSGF</sequence>
<keyword evidence="3" id="KW-1185">Reference proteome</keyword>
<dbReference type="RefSeq" id="WP_330093524.1">
    <property type="nucleotide sequence ID" value="NZ_JAUZMY010000022.1"/>
</dbReference>
<comment type="caution">
    <text evidence="2">The sequence shown here is derived from an EMBL/GenBank/DDBJ whole genome shotgun (WGS) entry which is preliminary data.</text>
</comment>
<evidence type="ECO:0000313" key="2">
    <source>
        <dbReference type="EMBL" id="MEE2039768.1"/>
    </source>
</evidence>
<name>A0ABU7KC05_9ACTN</name>
<proteinExistence type="predicted"/>